<proteinExistence type="predicted"/>
<organism evidence="1 2">
    <name type="scientific">Vitis vinifera</name>
    <name type="common">Grape</name>
    <dbReference type="NCBI Taxonomy" id="29760"/>
    <lineage>
        <taxon>Eukaryota</taxon>
        <taxon>Viridiplantae</taxon>
        <taxon>Streptophyta</taxon>
        <taxon>Embryophyta</taxon>
        <taxon>Tracheophyta</taxon>
        <taxon>Spermatophyta</taxon>
        <taxon>Magnoliopsida</taxon>
        <taxon>eudicotyledons</taxon>
        <taxon>Gunneridae</taxon>
        <taxon>Pentapetalae</taxon>
        <taxon>rosids</taxon>
        <taxon>Vitales</taxon>
        <taxon>Vitaceae</taxon>
        <taxon>Viteae</taxon>
        <taxon>Vitis</taxon>
    </lineage>
</organism>
<comment type="caution">
    <text evidence="1">The sequence shown here is derived from an EMBL/GenBank/DDBJ whole genome shotgun (WGS) entry which is preliminary data.</text>
</comment>
<reference evidence="1 2" key="1">
    <citation type="journal article" date="2018" name="PLoS Genet.">
        <title>Population sequencing reveals clonal diversity and ancestral inbreeding in the grapevine cultivar Chardonnay.</title>
        <authorList>
            <person name="Roach M.J."/>
            <person name="Johnson D.L."/>
            <person name="Bohlmann J."/>
            <person name="van Vuuren H.J."/>
            <person name="Jones S.J."/>
            <person name="Pretorius I.S."/>
            <person name="Schmidt S.A."/>
            <person name="Borneman A.R."/>
        </authorList>
    </citation>
    <scope>NUCLEOTIDE SEQUENCE [LARGE SCALE GENOMIC DNA]</scope>
    <source>
        <strain evidence="2">cv. Chardonnay</strain>
        <tissue evidence="1">Leaf</tissue>
    </source>
</reference>
<dbReference type="AlphaFoldDB" id="A0A438BZ75"/>
<sequence length="56" mass="6214">MLLGIGHTRNVLESEGVAIHQSRGSKNWFRIQVFLSLSLPPSLPPPPSHNTCLHEN</sequence>
<name>A0A438BZ75_VITVI</name>
<evidence type="ECO:0000313" key="1">
    <source>
        <dbReference type="EMBL" id="RVW16250.1"/>
    </source>
</evidence>
<dbReference type="Proteomes" id="UP000288805">
    <property type="component" value="Unassembled WGS sequence"/>
</dbReference>
<accession>A0A438BZ75</accession>
<protein>
    <submittedName>
        <fullName evidence="1">Uncharacterized protein</fullName>
    </submittedName>
</protein>
<dbReference type="EMBL" id="QGNW01002589">
    <property type="protein sequence ID" value="RVW16250.1"/>
    <property type="molecule type" value="Genomic_DNA"/>
</dbReference>
<evidence type="ECO:0000313" key="2">
    <source>
        <dbReference type="Proteomes" id="UP000288805"/>
    </source>
</evidence>
<gene>
    <name evidence="1" type="ORF">CK203_067784</name>
</gene>